<feature type="region of interest" description="Disordered" evidence="1">
    <location>
        <begin position="1"/>
        <end position="30"/>
    </location>
</feature>
<feature type="domain" description="VWFA" evidence="2">
    <location>
        <begin position="104"/>
        <end position="298"/>
    </location>
</feature>
<evidence type="ECO:0000256" key="1">
    <source>
        <dbReference type="SAM" id="MobiDB-lite"/>
    </source>
</evidence>
<dbReference type="InterPro" id="IPR036465">
    <property type="entry name" value="vWFA_dom_sf"/>
</dbReference>
<dbReference type="SUPFAM" id="SSF53300">
    <property type="entry name" value="vWA-like"/>
    <property type="match status" value="1"/>
</dbReference>
<gene>
    <name evidence="3" type="ORF">BGZ99_000438</name>
</gene>
<accession>A0A9P6R257</accession>
<sequence>MFFSKKSSPSSHNPAPSNNNGTSPAVQVQPPLRGLNRANDQVFQELKATYLSEFDFKGIQMTATPLHSSVLRGLQTELPILFEIKVGQRSNVDKEQDFGRTPFNVCLVLDNSGSMDGARLQGCKKAINTIIQQLTPHDTLSLVTYSSTVKTVFVDCNHKHKNFMLASVDQIKVEGMTNLHDGLKVGVESLKQSIMKEESAQEQQQQQQAQHDSKRPQKKAHRVFLFSDGLVNQGITLPATIMAHVKDWLHGTDISVSTFGIGEGYDEKLMTAIAQHANGDSFFIETEDDIEDLVSKGLRGVSNMIAPAAILKIRGLGDAVIKDIPGYDMTKTPGQITIRNLRINGLIQLVVNLDIRVPGQNDFSEDDMVDVEDLRKVLGYSLTFEGDQHFVNMSDCKGLSDTVSVNYTTDSSLVSDDKKNEDVVAYLAIKEAAKIDEEVVEHLANNRTAEALSAKKRVVHMYSAAASKDRWGFAKVMQNQSERLVRNLETSGNTQFAQVMSAQQKHQASDNDMGFGLFD</sequence>
<dbReference type="InterPro" id="IPR051266">
    <property type="entry name" value="CLCR"/>
</dbReference>
<protein>
    <recommendedName>
        <fullName evidence="2">VWFA domain-containing protein</fullName>
    </recommendedName>
</protein>
<feature type="region of interest" description="Disordered" evidence="1">
    <location>
        <begin position="196"/>
        <end position="217"/>
    </location>
</feature>
<comment type="caution">
    <text evidence="3">The sequence shown here is derived from an EMBL/GenBank/DDBJ whole genome shotgun (WGS) entry which is preliminary data.</text>
</comment>
<dbReference type="PANTHER" id="PTHR10579">
    <property type="entry name" value="CALCIUM-ACTIVATED CHLORIDE CHANNEL REGULATOR"/>
    <property type="match status" value="1"/>
</dbReference>
<feature type="compositionally biased region" description="Low complexity" evidence="1">
    <location>
        <begin position="201"/>
        <end position="210"/>
    </location>
</feature>
<dbReference type="Proteomes" id="UP000738325">
    <property type="component" value="Unassembled WGS sequence"/>
</dbReference>
<evidence type="ECO:0000259" key="2">
    <source>
        <dbReference type="PROSITE" id="PS50234"/>
    </source>
</evidence>
<dbReference type="Pfam" id="PF00092">
    <property type="entry name" value="VWA"/>
    <property type="match status" value="1"/>
</dbReference>
<dbReference type="Gene3D" id="3.40.50.410">
    <property type="entry name" value="von Willebrand factor, type A domain"/>
    <property type="match status" value="1"/>
</dbReference>
<keyword evidence="4" id="KW-1185">Reference proteome</keyword>
<evidence type="ECO:0000313" key="4">
    <source>
        <dbReference type="Proteomes" id="UP000738325"/>
    </source>
</evidence>
<evidence type="ECO:0000313" key="3">
    <source>
        <dbReference type="EMBL" id="KAG0310344.1"/>
    </source>
</evidence>
<dbReference type="PROSITE" id="PS50234">
    <property type="entry name" value="VWFA"/>
    <property type="match status" value="1"/>
</dbReference>
<dbReference type="AlphaFoldDB" id="A0A9P6R257"/>
<dbReference type="OrthoDB" id="299997at2759"/>
<dbReference type="SMART" id="SM00327">
    <property type="entry name" value="VWA"/>
    <property type="match status" value="1"/>
</dbReference>
<name>A0A9P6R257_9FUNG</name>
<feature type="compositionally biased region" description="Low complexity" evidence="1">
    <location>
        <begin position="1"/>
        <end position="20"/>
    </location>
</feature>
<dbReference type="EMBL" id="JAAAIP010001086">
    <property type="protein sequence ID" value="KAG0310344.1"/>
    <property type="molecule type" value="Genomic_DNA"/>
</dbReference>
<dbReference type="PANTHER" id="PTHR10579:SF43">
    <property type="entry name" value="ZINC FINGER (C3HC4-TYPE RING FINGER) FAMILY PROTEIN"/>
    <property type="match status" value="1"/>
</dbReference>
<proteinExistence type="predicted"/>
<reference evidence="3" key="1">
    <citation type="journal article" date="2020" name="Fungal Divers.">
        <title>Resolving the Mortierellaceae phylogeny through synthesis of multi-gene phylogenetics and phylogenomics.</title>
        <authorList>
            <person name="Vandepol N."/>
            <person name="Liber J."/>
            <person name="Desiro A."/>
            <person name="Na H."/>
            <person name="Kennedy M."/>
            <person name="Barry K."/>
            <person name="Grigoriev I.V."/>
            <person name="Miller A.N."/>
            <person name="O'Donnell K."/>
            <person name="Stajich J.E."/>
            <person name="Bonito G."/>
        </authorList>
    </citation>
    <scope>NUCLEOTIDE SEQUENCE</scope>
    <source>
        <strain evidence="3">REB-010B</strain>
    </source>
</reference>
<dbReference type="InterPro" id="IPR002035">
    <property type="entry name" value="VWF_A"/>
</dbReference>
<organism evidence="3 4">
    <name type="scientific">Dissophora globulifera</name>
    <dbReference type="NCBI Taxonomy" id="979702"/>
    <lineage>
        <taxon>Eukaryota</taxon>
        <taxon>Fungi</taxon>
        <taxon>Fungi incertae sedis</taxon>
        <taxon>Mucoromycota</taxon>
        <taxon>Mortierellomycotina</taxon>
        <taxon>Mortierellomycetes</taxon>
        <taxon>Mortierellales</taxon>
        <taxon>Mortierellaceae</taxon>
        <taxon>Dissophora</taxon>
    </lineage>
</organism>